<name>A0A1V4A3S3_9ACTN</name>
<feature type="compositionally biased region" description="Low complexity" evidence="1">
    <location>
        <begin position="303"/>
        <end position="315"/>
    </location>
</feature>
<evidence type="ECO:0000256" key="1">
    <source>
        <dbReference type="SAM" id="MobiDB-lite"/>
    </source>
</evidence>
<dbReference type="InterPro" id="IPR016047">
    <property type="entry name" value="M23ase_b-sheet_dom"/>
</dbReference>
<dbReference type="EMBL" id="MVFC01000028">
    <property type="protein sequence ID" value="OON74160.1"/>
    <property type="molecule type" value="Genomic_DNA"/>
</dbReference>
<organism evidence="3 4">
    <name type="scientific">Streptomyces tsukubensis</name>
    <dbReference type="NCBI Taxonomy" id="83656"/>
    <lineage>
        <taxon>Bacteria</taxon>
        <taxon>Bacillati</taxon>
        <taxon>Actinomycetota</taxon>
        <taxon>Actinomycetes</taxon>
        <taxon>Kitasatosporales</taxon>
        <taxon>Streptomycetaceae</taxon>
        <taxon>Streptomyces</taxon>
    </lineage>
</organism>
<feature type="compositionally biased region" description="Low complexity" evidence="1">
    <location>
        <begin position="224"/>
        <end position="233"/>
    </location>
</feature>
<gene>
    <name evidence="3" type="ORF">B1H18_25490</name>
</gene>
<feature type="domain" description="M23ase beta-sheet core" evidence="2">
    <location>
        <begin position="522"/>
        <end position="615"/>
    </location>
</feature>
<feature type="region of interest" description="Disordered" evidence="1">
    <location>
        <begin position="268"/>
        <end position="392"/>
    </location>
</feature>
<dbReference type="SUPFAM" id="SSF51261">
    <property type="entry name" value="Duplicated hybrid motif"/>
    <property type="match status" value="1"/>
</dbReference>
<feature type="compositionally biased region" description="Basic residues" evidence="1">
    <location>
        <begin position="381"/>
        <end position="391"/>
    </location>
</feature>
<reference evidence="3 4" key="1">
    <citation type="submission" date="2017-02" db="EMBL/GenBank/DDBJ databases">
        <title>Draft Genome Sequence of Streptomyces tsukubaensis F601, a Producer of the immunosuppressant tacrolimus FK506.</title>
        <authorList>
            <person name="Zong G."/>
            <person name="Zhong C."/>
            <person name="Fu J."/>
            <person name="Qin R."/>
            <person name="Cao G."/>
        </authorList>
    </citation>
    <scope>NUCLEOTIDE SEQUENCE [LARGE SCALE GENOMIC DNA]</scope>
    <source>
        <strain evidence="3 4">F601</strain>
    </source>
</reference>
<dbReference type="Gene3D" id="2.70.70.10">
    <property type="entry name" value="Glucose Permease (Domain IIA)"/>
    <property type="match status" value="1"/>
</dbReference>
<dbReference type="FunFam" id="2.70.70.10:FF:000013">
    <property type="entry name" value="Peptidase family M23"/>
    <property type="match status" value="1"/>
</dbReference>
<dbReference type="Pfam" id="PF01551">
    <property type="entry name" value="Peptidase_M23"/>
    <property type="match status" value="1"/>
</dbReference>
<dbReference type="InterPro" id="IPR011055">
    <property type="entry name" value="Dup_hybrid_motif"/>
</dbReference>
<comment type="caution">
    <text evidence="3">The sequence shown here is derived from an EMBL/GenBank/DDBJ whole genome shotgun (WGS) entry which is preliminary data.</text>
</comment>
<accession>A0A1V4A3S3</accession>
<proteinExistence type="predicted"/>
<dbReference type="PANTHER" id="PTHR21666:SF270">
    <property type="entry name" value="MUREIN HYDROLASE ACTIVATOR ENVC"/>
    <property type="match status" value="1"/>
</dbReference>
<evidence type="ECO:0000313" key="3">
    <source>
        <dbReference type="EMBL" id="OON74160.1"/>
    </source>
</evidence>
<dbReference type="PANTHER" id="PTHR21666">
    <property type="entry name" value="PEPTIDASE-RELATED"/>
    <property type="match status" value="1"/>
</dbReference>
<feature type="compositionally biased region" description="Polar residues" evidence="1">
    <location>
        <begin position="268"/>
        <end position="280"/>
    </location>
</feature>
<dbReference type="CDD" id="cd12797">
    <property type="entry name" value="M23_peptidase"/>
    <property type="match status" value="1"/>
</dbReference>
<dbReference type="STRING" id="83656.B1H18_25490"/>
<dbReference type="Proteomes" id="UP000190539">
    <property type="component" value="Unassembled WGS sequence"/>
</dbReference>
<feature type="compositionally biased region" description="Acidic residues" evidence="1">
    <location>
        <begin position="333"/>
        <end position="342"/>
    </location>
</feature>
<dbReference type="InterPro" id="IPR050570">
    <property type="entry name" value="Cell_wall_metabolism_enzyme"/>
</dbReference>
<dbReference type="AlphaFoldDB" id="A0A1V4A3S3"/>
<dbReference type="GO" id="GO:0004222">
    <property type="term" value="F:metalloendopeptidase activity"/>
    <property type="evidence" value="ECO:0007669"/>
    <property type="project" value="TreeGrafter"/>
</dbReference>
<protein>
    <recommendedName>
        <fullName evidence="2">M23ase beta-sheet core domain-containing protein</fullName>
    </recommendedName>
</protein>
<feature type="compositionally biased region" description="Basic and acidic residues" evidence="1">
    <location>
        <begin position="358"/>
        <end position="367"/>
    </location>
</feature>
<feature type="region of interest" description="Disordered" evidence="1">
    <location>
        <begin position="222"/>
        <end position="255"/>
    </location>
</feature>
<evidence type="ECO:0000259" key="2">
    <source>
        <dbReference type="Pfam" id="PF01551"/>
    </source>
</evidence>
<dbReference type="OrthoDB" id="5244067at2"/>
<feature type="region of interest" description="Disordered" evidence="1">
    <location>
        <begin position="1"/>
        <end position="83"/>
    </location>
</feature>
<feature type="compositionally biased region" description="Polar residues" evidence="1">
    <location>
        <begin position="12"/>
        <end position="24"/>
    </location>
</feature>
<evidence type="ECO:0000313" key="4">
    <source>
        <dbReference type="Proteomes" id="UP000190539"/>
    </source>
</evidence>
<keyword evidence="4" id="KW-1185">Reference proteome</keyword>
<feature type="compositionally biased region" description="Basic and acidic residues" evidence="1">
    <location>
        <begin position="29"/>
        <end position="40"/>
    </location>
</feature>
<sequence length="627" mass="64976">MSPPRTAGYSRRTCSASGGAQTPSAPAVEAKETLVNDRHPSGTAIPPASVPGEGPPQYAAYDQGDAPYGYPVQPGYQPHDGYPGNGAPAAAFTYDVYGNAGPDTGTFDTVTGTGTFPVTVTGTDFTGGYPQAQGYAPDQFYGDPGTGSNPAVGGPYDTGQYDTAQYGSGQYDTGQYDTGLWNTGTHETLGGAPLNHDPYAAQHTVYDTGQFTVAGQEHGGYGTDTGAYDTSGSWPAVGTQTLPGIPAQPSPDVTGQWNAEAWNQADLSGTQQWPTHSFDTADTGGYDATSWNSGARAAEEALQHPGHQHPGLQHPELQHPDSTPGHRPQSPEDQADPDEPDEPGAAVAMNATDGAADADSRSDEHGAAPEPELVELGHGGGRSRSRRRTPAKRSALLTIAVPSACVMGVAGVAAATVGDFGGGEKEAVAATAPDAAPVKPSTANNKLDTQLADLSAAASDVADRASRTQERIDLKAKKEEDRKAAAKEAARKERLRPKFVLPVTQRGLSAHFGQAGVNWMSAHTGIDFPVSYGTTVMAATDGTVQTKWNSAYGNMAILTAKDGTETWYCHLSSNTVQGGTVKAGDVIARSGNSGNSTGPHMHFEVRPGGGAAIDPLPWLRSHGLNPE</sequence>
<feature type="compositionally biased region" description="Low complexity" evidence="1">
    <location>
        <begin position="67"/>
        <end position="78"/>
    </location>
</feature>